<sequence>MSRHGSHRDLSGATTRRVFVGDHDVFYHVAGDGPPVVLLHGGGWDAAALSWRETVPALAETHTVYAPDLPGYGGSDPLGETPTTSSYGAFVVDFLDAIGVDAAALVGLSLGGSVALDVALSRPERVSRLVLVDSYGLGGTVPGGSLGALFVRIPRMAEAIEGLLARHRRLTALGVRGIVHPVNLTPELVDDVWAVARDHDGRAWRAFQRNEVGFGGLRTNYVDRLPDLSVPTLLVHGEQDALVPADWTVRAGTLIPDAEVRILPQCGHWPPRERPDRFTELVGGFLASAAQSNSPVDM</sequence>
<dbReference type="SUPFAM" id="SSF53474">
    <property type="entry name" value="alpha/beta-Hydrolases"/>
    <property type="match status" value="1"/>
</dbReference>
<proteinExistence type="predicted"/>
<dbReference type="PANTHER" id="PTHR46438:SF11">
    <property type="entry name" value="LIPASE-RELATED"/>
    <property type="match status" value="1"/>
</dbReference>
<keyword evidence="3" id="KW-1185">Reference proteome</keyword>
<dbReference type="EMBL" id="FODV01000006">
    <property type="protein sequence ID" value="SEO86976.1"/>
    <property type="molecule type" value="Genomic_DNA"/>
</dbReference>
<protein>
    <submittedName>
        <fullName evidence="2">Pimeloyl-ACP methyl ester carboxylesterase</fullName>
    </submittedName>
</protein>
<dbReference type="PRINTS" id="PR00111">
    <property type="entry name" value="ABHYDROLASE"/>
</dbReference>
<dbReference type="AlphaFoldDB" id="A0A1H8T8A3"/>
<dbReference type="GO" id="GO:0003824">
    <property type="term" value="F:catalytic activity"/>
    <property type="evidence" value="ECO:0007669"/>
    <property type="project" value="InterPro"/>
</dbReference>
<dbReference type="PRINTS" id="PR00412">
    <property type="entry name" value="EPOXHYDRLASE"/>
</dbReference>
<name>A0A1H8T8A3_9EURY</name>
<organism evidence="2 3">
    <name type="scientific">Halogranum amylolyticum</name>
    <dbReference type="NCBI Taxonomy" id="660520"/>
    <lineage>
        <taxon>Archaea</taxon>
        <taxon>Methanobacteriati</taxon>
        <taxon>Methanobacteriota</taxon>
        <taxon>Stenosarchaea group</taxon>
        <taxon>Halobacteria</taxon>
        <taxon>Halobacteriales</taxon>
        <taxon>Haloferacaceae</taxon>
    </lineage>
</organism>
<dbReference type="InterPro" id="IPR029058">
    <property type="entry name" value="AB_hydrolase_fold"/>
</dbReference>
<dbReference type="Pfam" id="PF12697">
    <property type="entry name" value="Abhydrolase_6"/>
    <property type="match status" value="1"/>
</dbReference>
<dbReference type="Gene3D" id="3.40.50.1820">
    <property type="entry name" value="alpha/beta hydrolase"/>
    <property type="match status" value="1"/>
</dbReference>
<dbReference type="OrthoDB" id="9890at2157"/>
<dbReference type="RefSeq" id="WP_089824856.1">
    <property type="nucleotide sequence ID" value="NZ_FODV01000006.1"/>
</dbReference>
<evidence type="ECO:0000313" key="2">
    <source>
        <dbReference type="EMBL" id="SEO86976.1"/>
    </source>
</evidence>
<dbReference type="PANTHER" id="PTHR46438">
    <property type="entry name" value="ALPHA/BETA-HYDROLASES SUPERFAMILY PROTEIN"/>
    <property type="match status" value="1"/>
</dbReference>
<evidence type="ECO:0000313" key="3">
    <source>
        <dbReference type="Proteomes" id="UP000199126"/>
    </source>
</evidence>
<gene>
    <name evidence="2" type="ORF">SAMN04487948_10671</name>
</gene>
<reference evidence="3" key="1">
    <citation type="submission" date="2016-10" db="EMBL/GenBank/DDBJ databases">
        <authorList>
            <person name="Varghese N."/>
            <person name="Submissions S."/>
        </authorList>
    </citation>
    <scope>NUCLEOTIDE SEQUENCE [LARGE SCALE GENOMIC DNA]</scope>
    <source>
        <strain evidence="3">CGMCC 1.10121</strain>
    </source>
</reference>
<dbReference type="InterPro" id="IPR000073">
    <property type="entry name" value="AB_hydrolase_1"/>
</dbReference>
<dbReference type="Proteomes" id="UP000199126">
    <property type="component" value="Unassembled WGS sequence"/>
</dbReference>
<accession>A0A1H8T8A3</accession>
<dbReference type="InterPro" id="IPR000639">
    <property type="entry name" value="Epox_hydrolase-like"/>
</dbReference>
<evidence type="ECO:0000259" key="1">
    <source>
        <dbReference type="Pfam" id="PF12697"/>
    </source>
</evidence>
<feature type="domain" description="AB hydrolase-1" evidence="1">
    <location>
        <begin position="36"/>
        <end position="280"/>
    </location>
</feature>